<comment type="subcellular location">
    <subcellularLocation>
        <location evidence="1">Cell membrane</location>
        <topology evidence="1">Multi-pass membrane protein</topology>
    </subcellularLocation>
</comment>
<keyword evidence="5 6" id="KW-0472">Membrane</keyword>
<gene>
    <name evidence="7" type="ORF">EV666_1118</name>
</gene>
<evidence type="ECO:0000256" key="6">
    <source>
        <dbReference type="SAM" id="Phobius"/>
    </source>
</evidence>
<evidence type="ECO:0000256" key="5">
    <source>
        <dbReference type="ARBA" id="ARBA00023136"/>
    </source>
</evidence>
<evidence type="ECO:0000256" key="2">
    <source>
        <dbReference type="ARBA" id="ARBA00022475"/>
    </source>
</evidence>
<keyword evidence="2" id="KW-1003">Cell membrane</keyword>
<dbReference type="EMBL" id="SLWL01000011">
    <property type="protein sequence ID" value="TCO11734.1"/>
    <property type="molecule type" value="Genomic_DNA"/>
</dbReference>
<feature type="transmembrane region" description="Helical" evidence="6">
    <location>
        <begin position="7"/>
        <end position="25"/>
    </location>
</feature>
<feature type="transmembrane region" description="Helical" evidence="6">
    <location>
        <begin position="121"/>
        <end position="145"/>
    </location>
</feature>
<name>A0A4R2GQ94_9HYPH</name>
<feature type="transmembrane region" description="Helical" evidence="6">
    <location>
        <begin position="231"/>
        <end position="255"/>
    </location>
</feature>
<evidence type="ECO:0000256" key="4">
    <source>
        <dbReference type="ARBA" id="ARBA00022989"/>
    </source>
</evidence>
<reference evidence="7 8" key="1">
    <citation type="submission" date="2019-03" db="EMBL/GenBank/DDBJ databases">
        <title>Genomic Encyclopedia of Type Strains, Phase IV (KMG-IV): sequencing the most valuable type-strain genomes for metagenomic binning, comparative biology and taxonomic classification.</title>
        <authorList>
            <person name="Goeker M."/>
        </authorList>
    </citation>
    <scope>NUCLEOTIDE SEQUENCE [LARGE SCALE GENOMIC DNA]</scope>
    <source>
        <strain evidence="7 8">DSM 22958</strain>
    </source>
</reference>
<evidence type="ECO:0000313" key="7">
    <source>
        <dbReference type="EMBL" id="TCO11734.1"/>
    </source>
</evidence>
<organism evidence="7 8">
    <name type="scientific">Camelimonas lactis</name>
    <dbReference type="NCBI Taxonomy" id="659006"/>
    <lineage>
        <taxon>Bacteria</taxon>
        <taxon>Pseudomonadati</taxon>
        <taxon>Pseudomonadota</taxon>
        <taxon>Alphaproteobacteria</taxon>
        <taxon>Hyphomicrobiales</taxon>
        <taxon>Chelatococcaceae</taxon>
        <taxon>Camelimonas</taxon>
    </lineage>
</organism>
<keyword evidence="4 6" id="KW-1133">Transmembrane helix</keyword>
<dbReference type="InterPro" id="IPR022791">
    <property type="entry name" value="L-PG_synthase/AglD"/>
</dbReference>
<accession>A0A4R2GQ94</accession>
<dbReference type="Proteomes" id="UP000294881">
    <property type="component" value="Unassembled WGS sequence"/>
</dbReference>
<sequence>MRKYADYIWPIVGLCAVVFAGWLLYRELSGISLAEISGAIRAIPLKNWVGAIFATIVAYGALAWYDRIALLHLGKHLPWPAISLVSFTTYALSHNIGASVFSGAMVRLRAYGAMGLSLAEVGVLVALCSFTFGFGAVLLGGLVLVGEPDIIQRLFNIPQNWAFGTGVVLLLLVALYVYGSWKEFRPWRIGNFSIVYPRMPIVVRQLFAAPLELIGAAGIIYFALPDVYNPGFFIVLGVFVASFCVALASNAPGGIGVLEAVFIMAMPGVPKADVLAALLVFRLLYLLIPLAFSLVVVVLFERSRLSKVMQERLAEAGKERQGGSPHDGAAG</sequence>
<feature type="transmembrane region" description="Helical" evidence="6">
    <location>
        <begin position="77"/>
        <end position="101"/>
    </location>
</feature>
<evidence type="ECO:0000256" key="1">
    <source>
        <dbReference type="ARBA" id="ARBA00004651"/>
    </source>
</evidence>
<comment type="caution">
    <text evidence="7">The sequence shown here is derived from an EMBL/GenBank/DDBJ whole genome shotgun (WGS) entry which is preliminary data.</text>
</comment>
<feature type="transmembrane region" description="Helical" evidence="6">
    <location>
        <begin position="201"/>
        <end position="224"/>
    </location>
</feature>
<keyword evidence="3 6" id="KW-0812">Transmembrane</keyword>
<feature type="transmembrane region" description="Helical" evidence="6">
    <location>
        <begin position="275"/>
        <end position="300"/>
    </location>
</feature>
<dbReference type="Pfam" id="PF03706">
    <property type="entry name" value="LPG_synthase_TM"/>
    <property type="match status" value="1"/>
</dbReference>
<protein>
    <submittedName>
        <fullName evidence="7">Uncharacterized protein</fullName>
    </submittedName>
</protein>
<dbReference type="GO" id="GO:0005886">
    <property type="term" value="C:plasma membrane"/>
    <property type="evidence" value="ECO:0007669"/>
    <property type="project" value="UniProtKB-SubCell"/>
</dbReference>
<evidence type="ECO:0000256" key="3">
    <source>
        <dbReference type="ARBA" id="ARBA00022692"/>
    </source>
</evidence>
<keyword evidence="8" id="KW-1185">Reference proteome</keyword>
<dbReference type="RefSeq" id="WP_132008345.1">
    <property type="nucleotide sequence ID" value="NZ_JBHUNN010000002.1"/>
</dbReference>
<dbReference type="OrthoDB" id="145485at2"/>
<dbReference type="AlphaFoldDB" id="A0A4R2GQ94"/>
<feature type="transmembrane region" description="Helical" evidence="6">
    <location>
        <begin position="45"/>
        <end position="65"/>
    </location>
</feature>
<evidence type="ECO:0000313" key="8">
    <source>
        <dbReference type="Proteomes" id="UP000294881"/>
    </source>
</evidence>
<proteinExistence type="predicted"/>
<feature type="transmembrane region" description="Helical" evidence="6">
    <location>
        <begin position="161"/>
        <end position="181"/>
    </location>
</feature>